<evidence type="ECO:0000256" key="8">
    <source>
        <dbReference type="ARBA" id="ARBA00023027"/>
    </source>
</evidence>
<dbReference type="InterPro" id="IPR049734">
    <property type="entry name" value="NudC-like_C"/>
</dbReference>
<name>K4KFD1_SIMAS</name>
<feature type="domain" description="Nudix hydrolase" evidence="11">
    <location>
        <begin position="118"/>
        <end position="241"/>
    </location>
</feature>
<dbReference type="AlphaFoldDB" id="K4KFD1"/>
<evidence type="ECO:0000256" key="6">
    <source>
        <dbReference type="ARBA" id="ARBA00022801"/>
    </source>
</evidence>
<dbReference type="Gene3D" id="3.90.79.10">
    <property type="entry name" value="Nucleoside Triphosphate Pyrophosphohydrolase"/>
    <property type="match status" value="1"/>
</dbReference>
<dbReference type="STRING" id="1117647.M5M_02110"/>
<dbReference type="NCBIfam" id="NF001299">
    <property type="entry name" value="PRK00241.1"/>
    <property type="match status" value="1"/>
</dbReference>
<dbReference type="GO" id="GO:0005829">
    <property type="term" value="C:cytosol"/>
    <property type="evidence" value="ECO:0007669"/>
    <property type="project" value="TreeGrafter"/>
</dbReference>
<proteinExistence type="inferred from homology"/>
<dbReference type="Pfam" id="PF00293">
    <property type="entry name" value="NUDIX"/>
    <property type="match status" value="1"/>
</dbReference>
<accession>K4KFD1</accession>
<keyword evidence="7" id="KW-0460">Magnesium</keyword>
<dbReference type="HOGENOM" id="CLU_037162_0_1_6"/>
<dbReference type="CDD" id="cd03429">
    <property type="entry name" value="NUDIX_NADH_pyrophosphatase_Nudt13"/>
    <property type="match status" value="1"/>
</dbReference>
<keyword evidence="5" id="KW-0479">Metal-binding</keyword>
<dbReference type="EMBL" id="CP003746">
    <property type="protein sequence ID" value="AFU97641.1"/>
    <property type="molecule type" value="Genomic_DNA"/>
</dbReference>
<evidence type="ECO:0000256" key="5">
    <source>
        <dbReference type="ARBA" id="ARBA00022723"/>
    </source>
</evidence>
<dbReference type="Proteomes" id="UP000000466">
    <property type="component" value="Chromosome"/>
</dbReference>
<comment type="catalytic activity">
    <reaction evidence="9">
        <text>a 5'-end NAD(+)-phospho-ribonucleoside in mRNA + H2O = a 5'-end phospho-adenosine-phospho-ribonucleoside in mRNA + beta-nicotinamide D-ribonucleotide + 2 H(+)</text>
        <dbReference type="Rhea" id="RHEA:60876"/>
        <dbReference type="Rhea" id="RHEA-COMP:15698"/>
        <dbReference type="Rhea" id="RHEA-COMP:15719"/>
        <dbReference type="ChEBI" id="CHEBI:14649"/>
        <dbReference type="ChEBI" id="CHEBI:15377"/>
        <dbReference type="ChEBI" id="CHEBI:15378"/>
        <dbReference type="ChEBI" id="CHEBI:144029"/>
        <dbReference type="ChEBI" id="CHEBI:144051"/>
    </reaction>
    <physiologicalReaction direction="left-to-right" evidence="9">
        <dbReference type="Rhea" id="RHEA:60877"/>
    </physiologicalReaction>
</comment>
<dbReference type="GO" id="GO:0006742">
    <property type="term" value="P:NADP+ catabolic process"/>
    <property type="evidence" value="ECO:0007669"/>
    <property type="project" value="TreeGrafter"/>
</dbReference>
<comment type="cofactor">
    <cofactor evidence="2">
        <name>Zn(2+)</name>
        <dbReference type="ChEBI" id="CHEBI:29105"/>
    </cofactor>
</comment>
<dbReference type="PROSITE" id="PS51462">
    <property type="entry name" value="NUDIX"/>
    <property type="match status" value="1"/>
</dbReference>
<dbReference type="GO" id="GO:0035529">
    <property type="term" value="F:NADH pyrophosphatase activity"/>
    <property type="evidence" value="ECO:0007669"/>
    <property type="project" value="TreeGrafter"/>
</dbReference>
<dbReference type="KEGG" id="saga:M5M_02110"/>
<dbReference type="PROSITE" id="PS00893">
    <property type="entry name" value="NUDIX_BOX"/>
    <property type="match status" value="1"/>
</dbReference>
<evidence type="ECO:0000256" key="7">
    <source>
        <dbReference type="ARBA" id="ARBA00022842"/>
    </source>
</evidence>
<sequence length="253" mass="28608">MVREGEYLFADKPEPLSGLTVFGTHKVGQLDGQDVFVQCYSGRPQDCLFEKGQSSRLIGLRSFLSSTSASTFQMLGAACQLYAWEIDHRYCGRCGKETVLRTDDRCRYCQPCNHRYYPKVSPCVIMLVTRGDQCLLAVHERSTVQMFTALAGFVEPGETLEQAVVREVEEEVGLQVQGAEYIDSQPWPFPGQLMVGFLAEYKSGEISLQDQEITRAEWFHFNELPELIPPPETLSGQLIRAYVARRQGGQQYE</sequence>
<dbReference type="PANTHER" id="PTHR42904:SF6">
    <property type="entry name" value="NAD-CAPPED RNA HYDROLASE NUDT12"/>
    <property type="match status" value="1"/>
</dbReference>
<keyword evidence="8" id="KW-0520">NAD</keyword>
<dbReference type="InterPro" id="IPR000086">
    <property type="entry name" value="NUDIX_hydrolase_dom"/>
</dbReference>
<dbReference type="InterPro" id="IPR020476">
    <property type="entry name" value="Nudix_hydrolase"/>
</dbReference>
<evidence type="ECO:0000256" key="10">
    <source>
        <dbReference type="RuleBase" id="RU003476"/>
    </source>
</evidence>
<dbReference type="Gene3D" id="3.90.79.20">
    <property type="match status" value="1"/>
</dbReference>
<dbReference type="InterPro" id="IPR015797">
    <property type="entry name" value="NUDIX_hydrolase-like_dom_sf"/>
</dbReference>
<gene>
    <name evidence="12" type="ordered locus">M5M_02110</name>
</gene>
<evidence type="ECO:0000256" key="4">
    <source>
        <dbReference type="ARBA" id="ARBA00012381"/>
    </source>
</evidence>
<reference evidence="12 13" key="1">
    <citation type="journal article" date="2013" name="Genome Announc.">
        <title>Complete genome sequence of Simiduia agarivorans SA1(T), a marine bacterium able to degrade a variety of polysaccharides.</title>
        <authorList>
            <person name="Lin S.Y."/>
            <person name="Shieh W.Y."/>
            <person name="Chen J.S."/>
            <person name="Tang S.L."/>
        </authorList>
    </citation>
    <scope>NUCLEOTIDE SEQUENCE [LARGE SCALE GENOMIC DNA]</scope>
    <source>
        <strain evidence="13">DSM 21679 / JCM 13881 / BCRC 17597 / SA1</strain>
    </source>
</reference>
<keyword evidence="6 10" id="KW-0378">Hydrolase</keyword>
<organism evidence="12 13">
    <name type="scientific">Simiduia agarivorans (strain DSM 21679 / JCM 13881 / BCRC 17597 / SA1)</name>
    <dbReference type="NCBI Taxonomy" id="1117647"/>
    <lineage>
        <taxon>Bacteria</taxon>
        <taxon>Pseudomonadati</taxon>
        <taxon>Pseudomonadota</taxon>
        <taxon>Gammaproteobacteria</taxon>
        <taxon>Cellvibrionales</taxon>
        <taxon>Cellvibrionaceae</taxon>
        <taxon>Simiduia</taxon>
    </lineage>
</organism>
<dbReference type="SUPFAM" id="SSF55811">
    <property type="entry name" value="Nudix"/>
    <property type="match status" value="2"/>
</dbReference>
<dbReference type="PANTHER" id="PTHR42904">
    <property type="entry name" value="NUDIX HYDROLASE, NUDC SUBFAMILY"/>
    <property type="match status" value="1"/>
</dbReference>
<dbReference type="InterPro" id="IPR050241">
    <property type="entry name" value="NAD-cap_RNA_hydrolase_NudC"/>
</dbReference>
<evidence type="ECO:0000313" key="13">
    <source>
        <dbReference type="Proteomes" id="UP000000466"/>
    </source>
</evidence>
<dbReference type="GO" id="GO:0019677">
    <property type="term" value="P:NAD+ catabolic process"/>
    <property type="evidence" value="ECO:0007669"/>
    <property type="project" value="TreeGrafter"/>
</dbReference>
<evidence type="ECO:0000256" key="3">
    <source>
        <dbReference type="ARBA" id="ARBA00009595"/>
    </source>
</evidence>
<evidence type="ECO:0000256" key="1">
    <source>
        <dbReference type="ARBA" id="ARBA00001946"/>
    </source>
</evidence>
<keyword evidence="13" id="KW-1185">Reference proteome</keyword>
<dbReference type="PRINTS" id="PR00502">
    <property type="entry name" value="NUDIXFAMILY"/>
</dbReference>
<dbReference type="EC" id="3.6.1.22" evidence="4"/>
<dbReference type="InterPro" id="IPR015376">
    <property type="entry name" value="Znr_NADH_PPase"/>
</dbReference>
<dbReference type="InterPro" id="IPR020084">
    <property type="entry name" value="NUDIX_hydrolase_CS"/>
</dbReference>
<evidence type="ECO:0000259" key="11">
    <source>
        <dbReference type="PROSITE" id="PS51462"/>
    </source>
</evidence>
<protein>
    <recommendedName>
        <fullName evidence="4">NAD(+) diphosphatase</fullName>
        <ecNumber evidence="4">3.6.1.22</ecNumber>
    </recommendedName>
</protein>
<comment type="similarity">
    <text evidence="3">Belongs to the Nudix hydrolase family. NudC subfamily.</text>
</comment>
<dbReference type="eggNOG" id="COG2816">
    <property type="taxonomic scope" value="Bacteria"/>
</dbReference>
<dbReference type="GO" id="GO:0046872">
    <property type="term" value="F:metal ion binding"/>
    <property type="evidence" value="ECO:0007669"/>
    <property type="project" value="UniProtKB-KW"/>
</dbReference>
<dbReference type="Pfam" id="PF09297">
    <property type="entry name" value="Zn_ribbon_NUD"/>
    <property type="match status" value="1"/>
</dbReference>
<comment type="cofactor">
    <cofactor evidence="1">
        <name>Mg(2+)</name>
        <dbReference type="ChEBI" id="CHEBI:18420"/>
    </cofactor>
</comment>
<evidence type="ECO:0000256" key="2">
    <source>
        <dbReference type="ARBA" id="ARBA00001947"/>
    </source>
</evidence>
<evidence type="ECO:0000256" key="9">
    <source>
        <dbReference type="ARBA" id="ARBA00023679"/>
    </source>
</evidence>
<evidence type="ECO:0000313" key="12">
    <source>
        <dbReference type="EMBL" id="AFU97641.1"/>
    </source>
</evidence>